<evidence type="ECO:0000313" key="2">
    <source>
        <dbReference type="Proteomes" id="UP001611162"/>
    </source>
</evidence>
<evidence type="ECO:0000313" key="1">
    <source>
        <dbReference type="EMBL" id="MFI0912517.1"/>
    </source>
</evidence>
<comment type="caution">
    <text evidence="1">The sequence shown here is derived from an EMBL/GenBank/DDBJ whole genome shotgun (WGS) entry which is preliminary data.</text>
</comment>
<dbReference type="Gene3D" id="1.25.40.10">
    <property type="entry name" value="Tetratricopeptide repeat domain"/>
    <property type="match status" value="1"/>
</dbReference>
<accession>A0ABW7T8Z4</accession>
<protein>
    <submittedName>
        <fullName evidence="1">Transcriptional regulator</fullName>
    </submittedName>
</protein>
<name>A0ABW7T8Z4_9ACTN</name>
<keyword evidence="2" id="KW-1185">Reference proteome</keyword>
<dbReference type="RefSeq" id="WP_397613401.1">
    <property type="nucleotide sequence ID" value="NZ_JBIRRB010000006.1"/>
</dbReference>
<dbReference type="SUPFAM" id="SSF48452">
    <property type="entry name" value="TPR-like"/>
    <property type="match status" value="1"/>
</dbReference>
<reference evidence="1 2" key="1">
    <citation type="submission" date="2024-10" db="EMBL/GenBank/DDBJ databases">
        <title>The Natural Products Discovery Center: Release of the First 8490 Sequenced Strains for Exploring Actinobacteria Biosynthetic Diversity.</title>
        <authorList>
            <person name="Kalkreuter E."/>
            <person name="Kautsar S.A."/>
            <person name="Yang D."/>
            <person name="Bader C.D."/>
            <person name="Teijaro C.N."/>
            <person name="Fluegel L."/>
            <person name="Davis C.M."/>
            <person name="Simpson J.R."/>
            <person name="Lauterbach L."/>
            <person name="Steele A.D."/>
            <person name="Gui C."/>
            <person name="Meng S."/>
            <person name="Li G."/>
            <person name="Viehrig K."/>
            <person name="Ye F."/>
            <person name="Su P."/>
            <person name="Kiefer A.F."/>
            <person name="Nichols A."/>
            <person name="Cepeda A.J."/>
            <person name="Yan W."/>
            <person name="Fan B."/>
            <person name="Jiang Y."/>
            <person name="Adhikari A."/>
            <person name="Zheng C.-J."/>
            <person name="Schuster L."/>
            <person name="Cowan T.M."/>
            <person name="Smanski M.J."/>
            <person name="Chevrette M.G."/>
            <person name="De Carvalho L.P.S."/>
            <person name="Shen B."/>
        </authorList>
    </citation>
    <scope>NUCLEOTIDE SEQUENCE [LARGE SCALE GENOMIC DNA]</scope>
    <source>
        <strain evidence="1 2">NPDC020979</strain>
    </source>
</reference>
<proteinExistence type="predicted"/>
<dbReference type="Proteomes" id="UP001611162">
    <property type="component" value="Unassembled WGS sequence"/>
</dbReference>
<organism evidence="1 2">
    <name type="scientific">Streptomyces abikoensis</name>
    <dbReference type="NCBI Taxonomy" id="97398"/>
    <lineage>
        <taxon>Bacteria</taxon>
        <taxon>Bacillati</taxon>
        <taxon>Actinomycetota</taxon>
        <taxon>Actinomycetes</taxon>
        <taxon>Kitasatosporales</taxon>
        <taxon>Streptomycetaceae</taxon>
        <taxon>Streptomyces</taxon>
    </lineage>
</organism>
<sequence length="454" mass="49538">MEIDRHPLTYLLHLNGWSAPHYLALLDAAHRQLGYGQITKTERKRVTRWTRHGVTPEMRAQKAMAFLHGIPEEEVAARPWPEWLKLACIRERPLLDAPWDPQTTIDLLDRVASTGGPMDRRGFLVVTGIAPVLAGVAGAEPATARPHGRRIGRQAPALFDKALAVLRRQDDQLGSGQVHASARAQLRLITSALRNNAYSDETGRQLHAAAAEAARICGWTAYDSGHHALAEEYYLAALRAAASSNDPVVTANTLAFWAIMRYSTGDPQGAADLVTDALGRTRLINSPKMIAMLHARLARAHAHAGDSRASARAQNAALDAYDQARDRTPQEDPDCVYWVNLGELQMLAGSCALNLGRPKEALSKFTAAPAALRAADAYQEDDFPRGAAIYLAREAEARMSLDDLDGAVETAHRAVEHMGGVSSARGTSTLDDLRAKLTTRKEVPLVRDFLERTA</sequence>
<dbReference type="EMBL" id="JBIRRB010000006">
    <property type="protein sequence ID" value="MFI0912517.1"/>
    <property type="molecule type" value="Genomic_DNA"/>
</dbReference>
<gene>
    <name evidence="1" type="ORF">ACH4TF_18905</name>
</gene>
<dbReference type="InterPro" id="IPR011990">
    <property type="entry name" value="TPR-like_helical_dom_sf"/>
</dbReference>